<dbReference type="Gene3D" id="2.40.160.10">
    <property type="entry name" value="Porin"/>
    <property type="match status" value="1"/>
</dbReference>
<protein>
    <submittedName>
        <fullName evidence="4">OprD family outer membrane porin</fullName>
    </submittedName>
</protein>
<keyword evidence="2" id="KW-0813">Transport</keyword>
<evidence type="ECO:0000256" key="3">
    <source>
        <dbReference type="ARBA" id="ARBA00022729"/>
    </source>
</evidence>
<dbReference type="RefSeq" id="WP_345340510.1">
    <property type="nucleotide sequence ID" value="NZ_BAABLI010000015.1"/>
</dbReference>
<name>A0ABW4XST5_9GAMM</name>
<comment type="similarity">
    <text evidence="1">Belongs to the outer membrane porin (Opr) (TC 1.B.25) family.</text>
</comment>
<dbReference type="PANTHER" id="PTHR34596:SF2">
    <property type="entry name" value="CHITOPORIN"/>
    <property type="match status" value="1"/>
</dbReference>
<sequence length="474" mass="54321">MIRQIVFTIAGLLLVVGKGLADERAPTQKDPLFDEPSLAEELADKSTLVGGWSFIHRNRTRRDESGNSNRFFDDLDHSTAQADVKFKSGWLWQQWGLNFSAFSALDLYIDDDLPRNIENEFSFAGDRWSEENSDAAENGVSVSRLVLKYRNQPKWFRVKAGYAPMHVPGIIGVNWSFQPGTYRGVQAKFIPKDWTITYAWADQYKAPWYLKTQNFSRVNAWDEAPVSGGNRIDYIHALGAIYHPKHHTWSVAFSAGQSEDYVDAYFFKVANRWDWLDGVTASYQFYGADSKDDPDYPLYDGLAWQQALTLSVTDQNWLYRLEFMATKAEGLGTYLPRLTRGYANSQGALELWWDSRSDWNNDGEKALFAGVWYQFPAEWGLQGWQIGASGAYGWDAVRWVNHQEDSDAAKGEESAWNIDLGYTVSEGPWRGASIKLHYTHYRNHQDDLGSFYYANMFTSERDLKLLLSVPFEVF</sequence>
<organism evidence="4 5">
    <name type="scientific">Corallincola platygyrae</name>
    <dbReference type="NCBI Taxonomy" id="1193278"/>
    <lineage>
        <taxon>Bacteria</taxon>
        <taxon>Pseudomonadati</taxon>
        <taxon>Pseudomonadota</taxon>
        <taxon>Gammaproteobacteria</taxon>
        <taxon>Alteromonadales</taxon>
        <taxon>Psychromonadaceae</taxon>
        <taxon>Corallincola</taxon>
    </lineage>
</organism>
<proteinExistence type="inferred from homology"/>
<reference evidence="5" key="1">
    <citation type="journal article" date="2019" name="Int. J. Syst. Evol. Microbiol.">
        <title>The Global Catalogue of Microorganisms (GCM) 10K type strain sequencing project: providing services to taxonomists for standard genome sequencing and annotation.</title>
        <authorList>
            <consortium name="The Broad Institute Genomics Platform"/>
            <consortium name="The Broad Institute Genome Sequencing Center for Infectious Disease"/>
            <person name="Wu L."/>
            <person name="Ma J."/>
        </authorList>
    </citation>
    <scope>NUCLEOTIDE SEQUENCE [LARGE SCALE GENOMIC DNA]</scope>
    <source>
        <strain evidence="5">CGMCC 1.10992</strain>
    </source>
</reference>
<gene>
    <name evidence="4" type="ORF">ACFSJ3_15225</name>
</gene>
<dbReference type="InterPro" id="IPR023614">
    <property type="entry name" value="Porin_dom_sf"/>
</dbReference>
<dbReference type="PANTHER" id="PTHR34596">
    <property type="entry name" value="CHITOPORIN"/>
    <property type="match status" value="1"/>
</dbReference>
<dbReference type="Pfam" id="PF03573">
    <property type="entry name" value="OprD"/>
    <property type="match status" value="1"/>
</dbReference>
<evidence type="ECO:0000256" key="2">
    <source>
        <dbReference type="ARBA" id="ARBA00022448"/>
    </source>
</evidence>
<dbReference type="Proteomes" id="UP001597380">
    <property type="component" value="Unassembled WGS sequence"/>
</dbReference>
<accession>A0ABW4XST5</accession>
<evidence type="ECO:0000256" key="1">
    <source>
        <dbReference type="ARBA" id="ARBA00009075"/>
    </source>
</evidence>
<keyword evidence="3" id="KW-0732">Signal</keyword>
<evidence type="ECO:0000313" key="4">
    <source>
        <dbReference type="EMBL" id="MFD2097348.1"/>
    </source>
</evidence>
<keyword evidence="5" id="KW-1185">Reference proteome</keyword>
<comment type="caution">
    <text evidence="4">The sequence shown here is derived from an EMBL/GenBank/DDBJ whole genome shotgun (WGS) entry which is preliminary data.</text>
</comment>
<evidence type="ECO:0000313" key="5">
    <source>
        <dbReference type="Proteomes" id="UP001597380"/>
    </source>
</evidence>
<dbReference type="InterPro" id="IPR005318">
    <property type="entry name" value="OM_porin_bac"/>
</dbReference>
<dbReference type="EMBL" id="JBHUHT010000017">
    <property type="protein sequence ID" value="MFD2097348.1"/>
    <property type="molecule type" value="Genomic_DNA"/>
</dbReference>